<organism evidence="23 24">
    <name type="scientific">Xenorhabdus budapestensis</name>
    <dbReference type="NCBI Taxonomy" id="290110"/>
    <lineage>
        <taxon>Bacteria</taxon>
        <taxon>Pseudomonadati</taxon>
        <taxon>Pseudomonadota</taxon>
        <taxon>Gammaproteobacteria</taxon>
        <taxon>Enterobacterales</taxon>
        <taxon>Morganellaceae</taxon>
        <taxon>Xenorhabdus</taxon>
    </lineage>
</organism>
<evidence type="ECO:0000256" key="13">
    <source>
        <dbReference type="ARBA" id="ARBA00022984"/>
    </source>
</evidence>
<evidence type="ECO:0000256" key="3">
    <source>
        <dbReference type="ARBA" id="ARBA00004752"/>
    </source>
</evidence>
<dbReference type="Proteomes" id="UP000225833">
    <property type="component" value="Unassembled WGS sequence"/>
</dbReference>
<dbReference type="GO" id="GO:0006508">
    <property type="term" value="P:proteolysis"/>
    <property type="evidence" value="ECO:0007669"/>
    <property type="project" value="UniProtKB-KW"/>
</dbReference>
<dbReference type="UniPathway" id="UPA00219"/>
<dbReference type="Gene3D" id="3.40.710.10">
    <property type="entry name" value="DD-peptidase/beta-lactamase superfamily"/>
    <property type="match status" value="1"/>
</dbReference>
<reference evidence="23 24" key="1">
    <citation type="journal article" date="2017" name="Nat. Microbiol.">
        <title>Natural product diversity associated with the nematode symbionts Photorhabdus and Xenorhabdus.</title>
        <authorList>
            <person name="Tobias N.J."/>
            <person name="Wolff H."/>
            <person name="Djahanschiri B."/>
            <person name="Grundmann F."/>
            <person name="Kronenwerth M."/>
            <person name="Shi Y.M."/>
            <person name="Simonyi S."/>
            <person name="Grun P."/>
            <person name="Shapiro-Ilan D."/>
            <person name="Pidot S.J."/>
            <person name="Stinear T.P."/>
            <person name="Ebersberger I."/>
            <person name="Bode H.B."/>
        </authorList>
    </citation>
    <scope>NUCLEOTIDE SEQUENCE [LARGE SCALE GENOMIC DNA]</scope>
    <source>
        <strain evidence="23 24">DSM 16342</strain>
    </source>
</reference>
<protein>
    <recommendedName>
        <fullName evidence="5">serine-type D-Ala-D-Ala carboxypeptidase</fullName>
        <ecNumber evidence="5">3.4.16.4</ecNumber>
    </recommendedName>
</protein>
<evidence type="ECO:0000256" key="9">
    <source>
        <dbReference type="ARBA" id="ARBA00022670"/>
    </source>
</evidence>
<evidence type="ECO:0000256" key="1">
    <source>
        <dbReference type="ARBA" id="ARBA00003217"/>
    </source>
</evidence>
<dbReference type="InterPro" id="IPR018044">
    <property type="entry name" value="Peptidase_S11"/>
</dbReference>
<evidence type="ECO:0000256" key="20">
    <source>
        <dbReference type="RuleBase" id="RU004016"/>
    </source>
</evidence>
<dbReference type="GO" id="GO:0009252">
    <property type="term" value="P:peptidoglycan biosynthetic process"/>
    <property type="evidence" value="ECO:0007669"/>
    <property type="project" value="UniProtKB-UniPathway"/>
</dbReference>
<dbReference type="GO" id="GO:0008658">
    <property type="term" value="F:penicillin binding"/>
    <property type="evidence" value="ECO:0007669"/>
    <property type="project" value="UniProtKB-ARBA"/>
</dbReference>
<keyword evidence="9" id="KW-0645">Protease</keyword>
<evidence type="ECO:0000313" key="23">
    <source>
        <dbReference type="EMBL" id="PHM29836.1"/>
    </source>
</evidence>
<dbReference type="OrthoDB" id="9795979at2"/>
<evidence type="ECO:0000259" key="22">
    <source>
        <dbReference type="SMART" id="SM00936"/>
    </source>
</evidence>
<dbReference type="SUPFAM" id="SSF56601">
    <property type="entry name" value="beta-lactamase/transpeptidase-like"/>
    <property type="match status" value="1"/>
</dbReference>
<dbReference type="Gene3D" id="2.60.410.10">
    <property type="entry name" value="D-Ala-D-Ala carboxypeptidase, C-terminal domain"/>
    <property type="match status" value="1"/>
</dbReference>
<feature type="chain" id="PRO_5013311072" description="serine-type D-Ala-D-Ala carboxypeptidase" evidence="21">
    <location>
        <begin position="38"/>
        <end position="412"/>
    </location>
</feature>
<comment type="function">
    <text evidence="1">Removes C-terminal D-alanyl residues from sugar-peptide cell wall precursors.</text>
</comment>
<gene>
    <name evidence="23" type="ORF">Xbud_00386</name>
</gene>
<dbReference type="SMART" id="SM00936">
    <property type="entry name" value="PBP5_C"/>
    <property type="match status" value="1"/>
</dbReference>
<evidence type="ECO:0000256" key="21">
    <source>
        <dbReference type="SAM" id="SignalP"/>
    </source>
</evidence>
<keyword evidence="15" id="KW-0961">Cell wall biogenesis/degradation</keyword>
<evidence type="ECO:0000256" key="15">
    <source>
        <dbReference type="ARBA" id="ARBA00023316"/>
    </source>
</evidence>
<dbReference type="EMBL" id="NIBS01000001">
    <property type="protein sequence ID" value="PHM29836.1"/>
    <property type="molecule type" value="Genomic_DNA"/>
</dbReference>
<comment type="pathway">
    <text evidence="17">Glycan biosynthesis.</text>
</comment>
<feature type="signal peptide" evidence="21">
    <location>
        <begin position="1"/>
        <end position="37"/>
    </location>
</feature>
<keyword evidence="7" id="KW-0997">Cell inner membrane</keyword>
<comment type="pathway">
    <text evidence="3">Cell wall biogenesis; peptidoglycan biosynthesis.</text>
</comment>
<evidence type="ECO:0000313" key="24">
    <source>
        <dbReference type="Proteomes" id="UP000225833"/>
    </source>
</evidence>
<keyword evidence="14" id="KW-0472">Membrane</keyword>
<feature type="active site" description="Proton acceptor" evidence="18">
    <location>
        <position position="85"/>
    </location>
</feature>
<dbReference type="RefSeq" id="WP_099134459.1">
    <property type="nucleotide sequence ID" value="NZ_CAWNNJ010000001.1"/>
</dbReference>
<name>A0A2D0J5T8_XENBU</name>
<dbReference type="AlphaFoldDB" id="A0A2D0J5T8"/>
<keyword evidence="10 21" id="KW-0732">Signal</keyword>
<dbReference type="SUPFAM" id="SSF69189">
    <property type="entry name" value="Penicillin-binding protein associated domain"/>
    <property type="match status" value="1"/>
</dbReference>
<keyword evidence="12" id="KW-0133">Cell shape</keyword>
<keyword evidence="11" id="KW-0378">Hydrolase</keyword>
<evidence type="ECO:0000256" key="16">
    <source>
        <dbReference type="ARBA" id="ARBA00034000"/>
    </source>
</evidence>
<dbReference type="PRINTS" id="PR00725">
    <property type="entry name" value="DADACBPTASE1"/>
</dbReference>
<dbReference type="Pfam" id="PF07943">
    <property type="entry name" value="PBP5_C"/>
    <property type="match status" value="1"/>
</dbReference>
<keyword evidence="13" id="KW-0573">Peptidoglycan synthesis</keyword>
<keyword evidence="8" id="KW-0121">Carboxypeptidase</keyword>
<evidence type="ECO:0000256" key="6">
    <source>
        <dbReference type="ARBA" id="ARBA00022475"/>
    </source>
</evidence>
<dbReference type="GO" id="GO:0071555">
    <property type="term" value="P:cell wall organization"/>
    <property type="evidence" value="ECO:0007669"/>
    <property type="project" value="UniProtKB-KW"/>
</dbReference>
<comment type="caution">
    <text evidence="23">The sequence shown here is derived from an EMBL/GenBank/DDBJ whole genome shotgun (WGS) entry which is preliminary data.</text>
</comment>
<comment type="similarity">
    <text evidence="4 20">Belongs to the peptidase S11 family.</text>
</comment>
<evidence type="ECO:0000256" key="10">
    <source>
        <dbReference type="ARBA" id="ARBA00022729"/>
    </source>
</evidence>
<dbReference type="GO" id="GO:0042803">
    <property type="term" value="F:protein homodimerization activity"/>
    <property type="evidence" value="ECO:0007669"/>
    <property type="project" value="UniProtKB-ARBA"/>
</dbReference>
<dbReference type="PANTHER" id="PTHR21581">
    <property type="entry name" value="D-ALANYL-D-ALANINE CARBOXYPEPTIDASE"/>
    <property type="match status" value="1"/>
</dbReference>
<dbReference type="NCBIfam" id="NF008059">
    <property type="entry name" value="PRK10793.1"/>
    <property type="match status" value="1"/>
</dbReference>
<accession>A0A2D0J5T8</accession>
<comment type="catalytic activity">
    <reaction evidence="16">
        <text>Preferential cleavage: (Ac)2-L-Lys-D-Ala-|-D-Ala. Also transpeptidation of peptidyl-alanyl moieties that are N-acyl substituents of D-alanine.</text>
        <dbReference type="EC" id="3.4.16.4"/>
    </reaction>
</comment>
<evidence type="ECO:0000256" key="19">
    <source>
        <dbReference type="PIRSR" id="PIRSR618044-2"/>
    </source>
</evidence>
<dbReference type="InterPro" id="IPR012338">
    <property type="entry name" value="Beta-lactam/transpept-like"/>
</dbReference>
<evidence type="ECO:0000256" key="7">
    <source>
        <dbReference type="ARBA" id="ARBA00022519"/>
    </source>
</evidence>
<dbReference type="GO" id="GO:0009002">
    <property type="term" value="F:serine-type D-Ala-D-Ala carboxypeptidase activity"/>
    <property type="evidence" value="ECO:0007669"/>
    <property type="project" value="UniProtKB-EC"/>
</dbReference>
<feature type="active site" evidence="18">
    <location>
        <position position="148"/>
    </location>
</feature>
<proteinExistence type="inferred from homology"/>
<comment type="subcellular location">
    <subcellularLocation>
        <location evidence="2">Cell inner membrane</location>
        <topology evidence="2">Peripheral membrane protein</topology>
    </subcellularLocation>
</comment>
<evidence type="ECO:0000256" key="2">
    <source>
        <dbReference type="ARBA" id="ARBA00004417"/>
    </source>
</evidence>
<dbReference type="InterPro" id="IPR015956">
    <property type="entry name" value="Peniciliin-bd_prot_C_sf"/>
</dbReference>
<dbReference type="FunFam" id="3.40.710.10:FF:000001">
    <property type="entry name" value="D-alanyl-D-alanine serine-type carboxypeptidase"/>
    <property type="match status" value="1"/>
</dbReference>
<dbReference type="GO" id="GO:0030288">
    <property type="term" value="C:outer membrane-bounded periplasmic space"/>
    <property type="evidence" value="ECO:0007669"/>
    <property type="project" value="UniProtKB-ARBA"/>
</dbReference>
<evidence type="ECO:0000256" key="12">
    <source>
        <dbReference type="ARBA" id="ARBA00022960"/>
    </source>
</evidence>
<feature type="active site" description="Acyl-ester intermediate" evidence="18">
    <location>
        <position position="82"/>
    </location>
</feature>
<evidence type="ECO:0000256" key="5">
    <source>
        <dbReference type="ARBA" id="ARBA00012448"/>
    </source>
</evidence>
<dbReference type="FunFam" id="2.60.410.10:FF:000001">
    <property type="entry name" value="D-alanyl-D-alanine carboxypeptidase dacA"/>
    <property type="match status" value="1"/>
</dbReference>
<dbReference type="PANTHER" id="PTHR21581:SF27">
    <property type="entry name" value="D-ALANYL-D-ALANINE CARBOXYPEPTIDASE DACA"/>
    <property type="match status" value="1"/>
</dbReference>
<dbReference type="InterPro" id="IPR012907">
    <property type="entry name" value="Peptidase_S11_C"/>
</dbReference>
<dbReference type="Pfam" id="PF00768">
    <property type="entry name" value="Peptidase_S11"/>
    <property type="match status" value="1"/>
</dbReference>
<dbReference type="GO" id="GO:0008360">
    <property type="term" value="P:regulation of cell shape"/>
    <property type="evidence" value="ECO:0007669"/>
    <property type="project" value="UniProtKB-KW"/>
</dbReference>
<dbReference type="GO" id="GO:0005886">
    <property type="term" value="C:plasma membrane"/>
    <property type="evidence" value="ECO:0007669"/>
    <property type="project" value="UniProtKB-SubCell"/>
</dbReference>
<feature type="domain" description="Peptidase S11 D-Ala-D-Ala carboxypeptidase A C-terminal" evidence="22">
    <location>
        <begin position="301"/>
        <end position="392"/>
    </location>
</feature>
<evidence type="ECO:0000256" key="8">
    <source>
        <dbReference type="ARBA" id="ARBA00022645"/>
    </source>
</evidence>
<keyword evidence="6" id="KW-1003">Cell membrane</keyword>
<evidence type="ECO:0000256" key="14">
    <source>
        <dbReference type="ARBA" id="ARBA00023136"/>
    </source>
</evidence>
<sequence>MKYIVTSRIVTSRIATSRFIKIAALSIALAANVSAFANTDDNFKTMIPGVPQIEAEAYILIDYNSGKILAEKNSDIRRDPASLTKMMTSYVIGQAIKSGKISPNDIVTVGKDAWATGNPIFKGSSLMFLKPGDQVSVAMLSRGINLQSGNDACVAMADYVAGSQDAFVSLMNKYVQSLGLKNTHFQTVHGLDAEGQYSSAHDMALIGQALIRDVPDEYAIYKEKEFTYNNIRQTNRNGLLWDKSLNVDGIKTGHTSGAGYNLVSSATEGNMRLITTIMGNPTFKGRETDSKKLLTWGFRFFETVSPLRADKEFASEPVWFGDTDKVQLGVEKDVYLTIPRGRLKDLKASYVLNSNELHAPLAKDQVVGTINFQLDGKTIEQRPLVVMQEVKEGGFFSRIFDYIRLMFHHWFG</sequence>
<evidence type="ECO:0000256" key="4">
    <source>
        <dbReference type="ARBA" id="ARBA00007164"/>
    </source>
</evidence>
<dbReference type="InterPro" id="IPR001967">
    <property type="entry name" value="Peptidase_S11_N"/>
</dbReference>
<evidence type="ECO:0000256" key="17">
    <source>
        <dbReference type="ARBA" id="ARBA00060592"/>
    </source>
</evidence>
<feature type="binding site" evidence="19">
    <location>
        <position position="251"/>
    </location>
    <ligand>
        <name>substrate</name>
    </ligand>
</feature>
<evidence type="ECO:0000256" key="18">
    <source>
        <dbReference type="PIRSR" id="PIRSR618044-1"/>
    </source>
</evidence>
<dbReference type="EC" id="3.4.16.4" evidence="5"/>
<dbReference type="InterPro" id="IPR037167">
    <property type="entry name" value="Peptidase_S11_C_sf"/>
</dbReference>
<evidence type="ECO:0000256" key="11">
    <source>
        <dbReference type="ARBA" id="ARBA00022801"/>
    </source>
</evidence>